<keyword evidence="2" id="KW-1185">Reference proteome</keyword>
<dbReference type="RefSeq" id="WP_214390340.1">
    <property type="nucleotide sequence ID" value="NZ_JAFLWW010000004.1"/>
</dbReference>
<comment type="caution">
    <text evidence="1">The sequence shown here is derived from an EMBL/GenBank/DDBJ whole genome shotgun (WGS) entry which is preliminary data.</text>
</comment>
<evidence type="ECO:0000313" key="2">
    <source>
        <dbReference type="Proteomes" id="UP001138921"/>
    </source>
</evidence>
<organism evidence="1 2">
    <name type="scientific">Aminobacter anthyllidis</name>
    <dbReference type="NCBI Taxonomy" id="1035067"/>
    <lineage>
        <taxon>Bacteria</taxon>
        <taxon>Pseudomonadati</taxon>
        <taxon>Pseudomonadota</taxon>
        <taxon>Alphaproteobacteria</taxon>
        <taxon>Hyphomicrobiales</taxon>
        <taxon>Phyllobacteriaceae</taxon>
        <taxon>Aminobacter</taxon>
    </lineage>
</organism>
<accession>A0A9X1ABF2</accession>
<dbReference type="Proteomes" id="UP001138921">
    <property type="component" value="Unassembled WGS sequence"/>
</dbReference>
<reference evidence="1" key="2">
    <citation type="submission" date="2021-03" db="EMBL/GenBank/DDBJ databases">
        <authorList>
            <person name="Artuso I."/>
            <person name="Turrini P."/>
            <person name="Pirolo M."/>
            <person name="Lugli G.A."/>
            <person name="Ventura M."/>
            <person name="Visca P."/>
        </authorList>
    </citation>
    <scope>NUCLEOTIDE SEQUENCE</scope>
    <source>
        <strain evidence="1">LMG 26462</strain>
    </source>
</reference>
<sequence>MSIVAPEWNTNHKHAPSVLVSGALLPRRDVGQAIAVDLRALSSIGRDSLDIGWWSCAAGDKRQQTD</sequence>
<reference evidence="1" key="1">
    <citation type="journal article" date="2021" name="Microorganisms">
        <title>Phylogenomic Reconstruction and Metabolic Potential of the Genus Aminobacter.</title>
        <authorList>
            <person name="Artuso I."/>
            <person name="Turrini P."/>
            <person name="Pirolo M."/>
            <person name="Lugli G.A."/>
            <person name="Ventura M."/>
            <person name="Visca P."/>
        </authorList>
    </citation>
    <scope>NUCLEOTIDE SEQUENCE</scope>
    <source>
        <strain evidence="1">LMG 26462</strain>
    </source>
</reference>
<gene>
    <name evidence="1" type="ORF">J1C56_14010</name>
</gene>
<proteinExistence type="predicted"/>
<dbReference type="AlphaFoldDB" id="A0A9X1ABF2"/>
<name>A0A9X1ABF2_9HYPH</name>
<dbReference type="EMBL" id="JAFLWW010000004">
    <property type="protein sequence ID" value="MBT1156710.1"/>
    <property type="molecule type" value="Genomic_DNA"/>
</dbReference>
<evidence type="ECO:0000313" key="1">
    <source>
        <dbReference type="EMBL" id="MBT1156710.1"/>
    </source>
</evidence>
<protein>
    <submittedName>
        <fullName evidence="1">Uncharacterized protein</fullName>
    </submittedName>
</protein>